<dbReference type="SUPFAM" id="SSF50891">
    <property type="entry name" value="Cyclophilin-like"/>
    <property type="match status" value="1"/>
</dbReference>
<reference evidence="3 4" key="1">
    <citation type="journal article" date="2015" name="Genome Announc.">
        <title>Expanding the biotechnology potential of lactobacilli through comparative genomics of 213 strains and associated genera.</title>
        <authorList>
            <person name="Sun Z."/>
            <person name="Harris H.M."/>
            <person name="McCann A."/>
            <person name="Guo C."/>
            <person name="Argimon S."/>
            <person name="Zhang W."/>
            <person name="Yang X."/>
            <person name="Jeffery I.B."/>
            <person name="Cooney J.C."/>
            <person name="Kagawa T.F."/>
            <person name="Liu W."/>
            <person name="Song Y."/>
            <person name="Salvetti E."/>
            <person name="Wrobel A."/>
            <person name="Rasinkangas P."/>
            <person name="Parkhill J."/>
            <person name="Rea M.C."/>
            <person name="O'Sullivan O."/>
            <person name="Ritari J."/>
            <person name="Douillard F.P."/>
            <person name="Paul Ross R."/>
            <person name="Yang R."/>
            <person name="Briner A.E."/>
            <person name="Felis G.E."/>
            <person name="de Vos W.M."/>
            <person name="Barrangou R."/>
            <person name="Klaenhammer T.R."/>
            <person name="Caufield P.W."/>
            <person name="Cui Y."/>
            <person name="Zhang H."/>
            <person name="O'Toole P.W."/>
        </authorList>
    </citation>
    <scope>NUCLEOTIDE SEQUENCE [LARGE SCALE GENOMIC DNA]</scope>
    <source>
        <strain evidence="3 4">JCM 17158</strain>
    </source>
</reference>
<name>A0A0R1JZ64_9LACO</name>
<comment type="caution">
    <text evidence="3">The sequence shown here is derived from an EMBL/GenBank/DDBJ whole genome shotgun (WGS) entry which is preliminary data.</text>
</comment>
<dbReference type="InterPro" id="IPR043894">
    <property type="entry name" value="MupG_C"/>
</dbReference>
<evidence type="ECO:0000259" key="2">
    <source>
        <dbReference type="Pfam" id="PF19200"/>
    </source>
</evidence>
<keyword evidence="4" id="KW-1185">Reference proteome</keyword>
<dbReference type="EMBL" id="AZDJ01000003">
    <property type="protein sequence ID" value="KRK73860.1"/>
    <property type="molecule type" value="Genomic_DNA"/>
</dbReference>
<dbReference type="Pfam" id="PF05913">
    <property type="entry name" value="MupG_C"/>
    <property type="match status" value="1"/>
</dbReference>
<proteinExistence type="predicted"/>
<dbReference type="InterPro" id="IPR029000">
    <property type="entry name" value="Cyclophilin-like_dom_sf"/>
</dbReference>
<dbReference type="PANTHER" id="PTHR38435:SF1">
    <property type="entry name" value="DUF871 DOMAIN-CONTAINING PROTEIN"/>
    <property type="match status" value="1"/>
</dbReference>
<dbReference type="PATRIC" id="fig|1291734.4.peg.1738"/>
<accession>A0A0R1JZ64</accession>
<evidence type="ECO:0000259" key="1">
    <source>
        <dbReference type="Pfam" id="PF05913"/>
    </source>
</evidence>
<dbReference type="AlphaFoldDB" id="A0A0R1JZ64"/>
<protein>
    <submittedName>
        <fullName evidence="3">Outer surface protein</fullName>
    </submittedName>
</protein>
<dbReference type="Gene3D" id="2.40.100.10">
    <property type="entry name" value="Cyclophilin-like"/>
    <property type="match status" value="1"/>
</dbReference>
<dbReference type="Gene3D" id="3.20.20.70">
    <property type="entry name" value="Aldolase class I"/>
    <property type="match status" value="1"/>
</dbReference>
<dbReference type="InterPro" id="IPR013785">
    <property type="entry name" value="Aldolase_TIM"/>
</dbReference>
<dbReference type="PANTHER" id="PTHR38435">
    <property type="match status" value="1"/>
</dbReference>
<organism evidence="3 4">
    <name type="scientific">Lacticaseibacillus nasuensis JCM 17158</name>
    <dbReference type="NCBI Taxonomy" id="1291734"/>
    <lineage>
        <taxon>Bacteria</taxon>
        <taxon>Bacillati</taxon>
        <taxon>Bacillota</taxon>
        <taxon>Bacilli</taxon>
        <taxon>Lactobacillales</taxon>
        <taxon>Lactobacillaceae</taxon>
        <taxon>Lacticaseibacillus</taxon>
    </lineage>
</organism>
<dbReference type="InterPro" id="IPR008589">
    <property type="entry name" value="MupG"/>
</dbReference>
<feature type="domain" description="6-phospho-N-acetylmuramidase C-terminal" evidence="1">
    <location>
        <begin position="228"/>
        <end position="340"/>
    </location>
</feature>
<dbReference type="Proteomes" id="UP000051804">
    <property type="component" value="Unassembled WGS sequence"/>
</dbReference>
<dbReference type="Pfam" id="PF19200">
    <property type="entry name" value="MupG_N"/>
    <property type="match status" value="1"/>
</dbReference>
<evidence type="ECO:0000313" key="4">
    <source>
        <dbReference type="Proteomes" id="UP000051804"/>
    </source>
</evidence>
<dbReference type="InterPro" id="IPR043797">
    <property type="entry name" value="MupG_N"/>
</dbReference>
<sequence length="343" mass="37690">MQLAHELGYRRVFTSLLQLTSADGEDLVAPFRDTVAFANQLGFAVIADVNPALFSDLGITYQDLSWFDALGVWGIRLDEGFTGSEEAAMTRNPFGLKIELNMSHGGQYLANILSYSPNRANLIGCHNFYPQQYTGLGDARFTEYSQPYREAGLTSAAFVTSHEASFGPWPVNEGLPTLESDRERPIASQVMHLRLTDAVSDILIGNAYASDAELRAAAAAFSAPNPGLQVELAPDITAIEREIVLLPAHLYRGDASDYLIRDTQPRVTYRAESISARAGAAALRRGDVVVVNNDYARYKGECQIVLRPVPNDGRRNVVGHIAQSDLALLDELRPWQQFDLLAD</sequence>
<dbReference type="SUPFAM" id="SSF51445">
    <property type="entry name" value="(Trans)glycosidases"/>
    <property type="match status" value="1"/>
</dbReference>
<dbReference type="STRING" id="1291734.FD02_GL001690"/>
<gene>
    <name evidence="3" type="ORF">FD02_GL001690</name>
</gene>
<feature type="domain" description="6-phospho-N-acetylmuramidase N-terminal" evidence="2">
    <location>
        <begin position="1"/>
        <end position="217"/>
    </location>
</feature>
<dbReference type="InterPro" id="IPR017853">
    <property type="entry name" value="GH"/>
</dbReference>
<evidence type="ECO:0000313" key="3">
    <source>
        <dbReference type="EMBL" id="KRK73860.1"/>
    </source>
</evidence>